<dbReference type="PANTHER" id="PTHR46889">
    <property type="entry name" value="TRANSPOSASE INSF FOR INSERTION SEQUENCE IS3B-RELATED"/>
    <property type="match status" value="1"/>
</dbReference>
<proteinExistence type="predicted"/>
<dbReference type="InterPro" id="IPR001584">
    <property type="entry name" value="Integrase_cat-core"/>
</dbReference>
<accession>A0ABV3LAB7</accession>
<sequence>KWPTFTPPATAQCRRYRGRVLLRRLQTERVRRKTYRTRKQARADVFDYIERFYNPTRRHSTIGYLSPMTFEERAMKA</sequence>
<keyword evidence="3" id="KW-1185">Reference proteome</keyword>
<evidence type="ECO:0000313" key="2">
    <source>
        <dbReference type="EMBL" id="MEV8468015.1"/>
    </source>
</evidence>
<dbReference type="EMBL" id="JBFBVU010000021">
    <property type="protein sequence ID" value="MEV8468015.1"/>
    <property type="molecule type" value="Genomic_DNA"/>
</dbReference>
<feature type="non-terminal residue" evidence="2">
    <location>
        <position position="1"/>
    </location>
</feature>
<dbReference type="Pfam" id="PF13333">
    <property type="entry name" value="rve_2"/>
    <property type="match status" value="1"/>
</dbReference>
<evidence type="ECO:0000313" key="3">
    <source>
        <dbReference type="Proteomes" id="UP001553161"/>
    </source>
</evidence>
<dbReference type="Proteomes" id="UP001553161">
    <property type="component" value="Unassembled WGS sequence"/>
</dbReference>
<comment type="caution">
    <text evidence="2">The sequence shown here is derived from an EMBL/GenBank/DDBJ whole genome shotgun (WGS) entry which is preliminary data.</text>
</comment>
<dbReference type="InterPro" id="IPR050900">
    <property type="entry name" value="Transposase_IS3/IS150/IS904"/>
</dbReference>
<name>A0ABV3LAB7_9RHOB</name>
<evidence type="ECO:0000259" key="1">
    <source>
        <dbReference type="Pfam" id="PF13333"/>
    </source>
</evidence>
<feature type="domain" description="Integrase catalytic" evidence="1">
    <location>
        <begin position="24"/>
        <end position="73"/>
    </location>
</feature>
<organism evidence="2 3">
    <name type="scientific">Meridianimarinicoccus marinus</name>
    <dbReference type="NCBI Taxonomy" id="3231483"/>
    <lineage>
        <taxon>Bacteria</taxon>
        <taxon>Pseudomonadati</taxon>
        <taxon>Pseudomonadota</taxon>
        <taxon>Alphaproteobacteria</taxon>
        <taxon>Rhodobacterales</taxon>
        <taxon>Paracoccaceae</taxon>
        <taxon>Meridianimarinicoccus</taxon>
    </lineage>
</organism>
<protein>
    <submittedName>
        <fullName evidence="2">IS3 family transposase</fullName>
    </submittedName>
</protein>
<dbReference type="RefSeq" id="WP_366193966.1">
    <property type="nucleotide sequence ID" value="NZ_JBFBVU010000021.1"/>
</dbReference>
<gene>
    <name evidence="2" type="ORF">AB0T83_14660</name>
</gene>
<dbReference type="PANTHER" id="PTHR46889:SF4">
    <property type="entry name" value="TRANSPOSASE INSO FOR INSERTION SEQUENCE ELEMENT IS911B-RELATED"/>
    <property type="match status" value="1"/>
</dbReference>
<reference evidence="2 3" key="1">
    <citation type="submission" date="2024-07" db="EMBL/GenBank/DDBJ databases">
        <authorList>
            <person name="Kang M."/>
        </authorList>
    </citation>
    <scope>NUCLEOTIDE SEQUENCE [LARGE SCALE GENOMIC DNA]</scope>
    <source>
        <strain evidence="2 3">DFM31</strain>
    </source>
</reference>